<organism evidence="2 3">
    <name type="scientific">Candidatus Limosilactobacillus merdavium</name>
    <dbReference type="NCBI Taxonomy" id="2838651"/>
    <lineage>
        <taxon>Bacteria</taxon>
        <taxon>Bacillati</taxon>
        <taxon>Bacillota</taxon>
        <taxon>Bacilli</taxon>
        <taxon>Lactobacillales</taxon>
        <taxon>Lactobacillaceae</taxon>
        <taxon>Limosilactobacillus</taxon>
    </lineage>
</organism>
<proteinExistence type="predicted"/>
<protein>
    <submittedName>
        <fullName evidence="2">Teichoic acid D-Ala incorporation-associated protein DltX</fullName>
    </submittedName>
</protein>
<evidence type="ECO:0000256" key="1">
    <source>
        <dbReference type="SAM" id="Phobius"/>
    </source>
</evidence>
<accession>A0A9E2NXA0</accession>
<sequence length="60" mass="7247">MIHLLNERKERFIIFAKSIKNHPALIFILKTVFYFIVILLLIYLYGYYGAGQEPFIYNEF</sequence>
<dbReference type="InterPro" id="IPR021008">
    <property type="entry name" value="DltX"/>
</dbReference>
<evidence type="ECO:0000313" key="2">
    <source>
        <dbReference type="EMBL" id="MBU3830299.1"/>
    </source>
</evidence>
<dbReference type="Pfam" id="PF12459">
    <property type="entry name" value="DltX"/>
    <property type="match status" value="1"/>
</dbReference>
<feature type="transmembrane region" description="Helical" evidence="1">
    <location>
        <begin position="21"/>
        <end position="45"/>
    </location>
</feature>
<comment type="caution">
    <text evidence="2">The sequence shown here is derived from an EMBL/GenBank/DDBJ whole genome shotgun (WGS) entry which is preliminary data.</text>
</comment>
<reference evidence="2" key="1">
    <citation type="journal article" date="2021" name="PeerJ">
        <title>Extensive microbial diversity within the chicken gut microbiome revealed by metagenomics and culture.</title>
        <authorList>
            <person name="Gilroy R."/>
            <person name="Ravi A."/>
            <person name="Getino M."/>
            <person name="Pursley I."/>
            <person name="Horton D.L."/>
            <person name="Alikhan N.F."/>
            <person name="Baker D."/>
            <person name="Gharbi K."/>
            <person name="Hall N."/>
            <person name="Watson M."/>
            <person name="Adriaenssens E.M."/>
            <person name="Foster-Nyarko E."/>
            <person name="Jarju S."/>
            <person name="Secka A."/>
            <person name="Antonio M."/>
            <person name="Oren A."/>
            <person name="Chaudhuri R.R."/>
            <person name="La Ragione R."/>
            <person name="Hildebrand F."/>
            <person name="Pallen M.J."/>
        </authorList>
    </citation>
    <scope>NUCLEOTIDE SEQUENCE</scope>
    <source>
        <strain evidence="2">876</strain>
    </source>
</reference>
<dbReference type="Proteomes" id="UP000824180">
    <property type="component" value="Unassembled WGS sequence"/>
</dbReference>
<gene>
    <name evidence="2" type="ORF">H9843_05340</name>
</gene>
<evidence type="ECO:0000313" key="3">
    <source>
        <dbReference type="Proteomes" id="UP000824180"/>
    </source>
</evidence>
<dbReference type="EMBL" id="JAHLFK010000057">
    <property type="protein sequence ID" value="MBU3830299.1"/>
    <property type="molecule type" value="Genomic_DNA"/>
</dbReference>
<keyword evidence="1" id="KW-0472">Membrane</keyword>
<keyword evidence="1" id="KW-0812">Transmembrane</keyword>
<name>A0A9E2NXA0_9LACO</name>
<dbReference type="AlphaFoldDB" id="A0A9E2NXA0"/>
<reference evidence="2" key="2">
    <citation type="submission" date="2021-04" db="EMBL/GenBank/DDBJ databases">
        <authorList>
            <person name="Gilroy R."/>
        </authorList>
    </citation>
    <scope>NUCLEOTIDE SEQUENCE</scope>
    <source>
        <strain evidence="2">876</strain>
    </source>
</reference>
<keyword evidence="1" id="KW-1133">Transmembrane helix</keyword>